<keyword evidence="4" id="KW-1185">Reference proteome</keyword>
<protein>
    <submittedName>
        <fullName evidence="1">(6-4) photolyase</fullName>
    </submittedName>
    <submittedName>
        <fullName evidence="2">Deoxyribodipyrimidine photolyase-related protein</fullName>
    </submittedName>
</protein>
<dbReference type="RefSeq" id="WP_089831128.1">
    <property type="nucleotide sequence ID" value="NZ_BJWI01000009.1"/>
</dbReference>
<sequence>MKTLWLFGNQLSTSLKGLSQINQTTDQVLLIEAKSRAVWKDYHKKKLVLIFSAMRHFARELRALGYQVDYREVDSFQEGWDAHVKDYQPAEVILHLPTDQSMRQLLRKWKARQEEQGRHVTTLEASLFITKEADWEVLLPGNKAWKLDNVYRHLRKKFSILMDGNQPIGGKWSYDSENRKPPKKGLQFVEPLLFLPDEQTRAVIAKVDQTFPMNPGTTQNFTLPVTRKQAQEAAEHFIQMRLATFGDYQDAMIEGDPYMSHSLISSALNIGLLDPLEMIHQAEQAYHDGLAPLAAVEGFIRQILGWREYVRGVYLLKMPEYKDVNFLKHKRPLPRLYWDGETKMNCLHQTVTEVIEYGYSHHIQRLMVLGNFANLAQINPQDVSEWFNTMYTDAHDWVVLPNVLGMALYADGGLMSTKPYVSSGQYINKMSNYCKGCYFNVKEKTGERACPFNSLYWDYLMVHEDVLASNPRMKMMYRLLEKKSAEEKAELKNQARLHLERLEQGQL</sequence>
<dbReference type="InterPro" id="IPR052551">
    <property type="entry name" value="UV-DNA_repair_photolyase"/>
</dbReference>
<evidence type="ECO:0000313" key="1">
    <source>
        <dbReference type="EMBL" id="GEM01374.1"/>
    </source>
</evidence>
<accession>A0A1I5NLN5</accession>
<evidence type="ECO:0000313" key="3">
    <source>
        <dbReference type="Proteomes" id="UP000242243"/>
    </source>
</evidence>
<dbReference type="Gene3D" id="1.10.579.10">
    <property type="entry name" value="DNA Cyclobutane Dipyrimidine Photolyase, subunit A, domain 3"/>
    <property type="match status" value="1"/>
</dbReference>
<dbReference type="Gene3D" id="1.10.10.1710">
    <property type="entry name" value="Deoxyribodipyrimidine photolyase-related"/>
    <property type="match status" value="1"/>
</dbReference>
<dbReference type="OrthoDB" id="5288100at2"/>
<dbReference type="Gene3D" id="1.25.40.80">
    <property type="match status" value="1"/>
</dbReference>
<gene>
    <name evidence="1" type="primary">phrB</name>
    <name evidence="1" type="ORF">HHA03_09060</name>
    <name evidence="2" type="ORF">SAMN05421839_11016</name>
</gene>
<keyword evidence="2" id="KW-0456">Lyase</keyword>
<dbReference type="Proteomes" id="UP000242243">
    <property type="component" value="Unassembled WGS sequence"/>
</dbReference>
<dbReference type="SUPFAM" id="SSF48173">
    <property type="entry name" value="Cryptochrome/photolyase FAD-binding domain"/>
    <property type="match status" value="1"/>
</dbReference>
<dbReference type="PANTHER" id="PTHR38657:SF1">
    <property type="entry name" value="SLR1343 PROTEIN"/>
    <property type="match status" value="1"/>
</dbReference>
<dbReference type="STRING" id="306540.SAMN05421839_11016"/>
<dbReference type="Gene3D" id="3.40.50.620">
    <property type="entry name" value="HUPs"/>
    <property type="match status" value="1"/>
</dbReference>
<dbReference type="EMBL" id="FOXC01000010">
    <property type="protein sequence ID" value="SFP22713.1"/>
    <property type="molecule type" value="Genomic_DNA"/>
</dbReference>
<organism evidence="2 3">
    <name type="scientific">Halolactibacillus halophilus</name>
    <dbReference type="NCBI Taxonomy" id="306540"/>
    <lineage>
        <taxon>Bacteria</taxon>
        <taxon>Bacillati</taxon>
        <taxon>Bacillota</taxon>
        <taxon>Bacilli</taxon>
        <taxon>Bacillales</taxon>
        <taxon>Bacillaceae</taxon>
        <taxon>Halolactibacillus</taxon>
    </lineage>
</organism>
<reference evidence="2 3" key="1">
    <citation type="submission" date="2016-10" db="EMBL/GenBank/DDBJ databases">
        <authorList>
            <person name="de Groot N.N."/>
        </authorList>
    </citation>
    <scope>NUCLEOTIDE SEQUENCE [LARGE SCALE GENOMIC DNA]</scope>
    <source>
        <strain evidence="2 3">DSM 17073</strain>
    </source>
</reference>
<dbReference type="Pfam" id="PF04244">
    <property type="entry name" value="DPRP"/>
    <property type="match status" value="1"/>
</dbReference>
<dbReference type="Proteomes" id="UP000321547">
    <property type="component" value="Unassembled WGS sequence"/>
</dbReference>
<dbReference type="PANTHER" id="PTHR38657">
    <property type="entry name" value="SLR1343 PROTEIN"/>
    <property type="match status" value="1"/>
</dbReference>
<name>A0A1I5NLN5_9BACI</name>
<dbReference type="AlphaFoldDB" id="A0A1I5NLN5"/>
<dbReference type="GO" id="GO:0016829">
    <property type="term" value="F:lyase activity"/>
    <property type="evidence" value="ECO:0007669"/>
    <property type="project" value="UniProtKB-KW"/>
</dbReference>
<dbReference type="InterPro" id="IPR007357">
    <property type="entry name" value="PhrB-like"/>
</dbReference>
<proteinExistence type="predicted"/>
<dbReference type="InterPro" id="IPR036134">
    <property type="entry name" value="Crypto/Photolyase_FAD-like_sf"/>
</dbReference>
<dbReference type="InterPro" id="IPR014729">
    <property type="entry name" value="Rossmann-like_a/b/a_fold"/>
</dbReference>
<evidence type="ECO:0000313" key="2">
    <source>
        <dbReference type="EMBL" id="SFP22713.1"/>
    </source>
</evidence>
<reference evidence="1 4" key="2">
    <citation type="submission" date="2019-07" db="EMBL/GenBank/DDBJ databases">
        <title>Whole genome shotgun sequence of Halolactibacillus halophilus NBRC 100868.</title>
        <authorList>
            <person name="Hosoyama A."/>
            <person name="Uohara A."/>
            <person name="Ohji S."/>
            <person name="Ichikawa N."/>
        </authorList>
    </citation>
    <scope>NUCLEOTIDE SEQUENCE [LARGE SCALE GENOMIC DNA]</scope>
    <source>
        <strain evidence="1 4">NBRC 100868</strain>
    </source>
</reference>
<evidence type="ECO:0000313" key="4">
    <source>
        <dbReference type="Proteomes" id="UP000321547"/>
    </source>
</evidence>
<dbReference type="EMBL" id="BJWI01000009">
    <property type="protein sequence ID" value="GEM01374.1"/>
    <property type="molecule type" value="Genomic_DNA"/>
</dbReference>